<gene>
    <name evidence="1" type="ORF">MW084_01170</name>
</gene>
<dbReference type="RefSeq" id="WP_010474901.1">
    <property type="nucleotide sequence ID" value="NZ_CP095474.1"/>
</dbReference>
<name>A0ABY4T704_9ACTN</name>
<proteinExistence type="predicted"/>
<sequence>MHEEIAEQQADITCLLLHHIQAPLSGDQCVRGVLPAPESAEAVRIAIGPEGAYTPDHLVAYEIPLRTGGDLITGYEIIHTLRALLNSGTQIYPSDRVGTVMGMTLVHVDPGTVGMAPSTPDDNALIILRSLTNPFTEDQPDPRLCGFLFLDKDRLRLYLDTQDAPGVIAADVRPSGAITALLAALPSLVAEEERMTVDSADPHCARVVDLTDW</sequence>
<reference evidence="1" key="1">
    <citation type="submission" date="2022-04" db="EMBL/GenBank/DDBJ databases">
        <title>Systematic whole-genome sequencing reveals an unexpected diversity among actinomycetoma pathogens and provides insights into their antibacterial susceptibilities.</title>
        <authorList>
            <person name="Watson A.K."/>
            <person name="Kepplinger B."/>
            <person name="Bakhiet S.M."/>
            <person name="Mhmoud N.A."/>
            <person name="Chapman J."/>
            <person name="Allenby N."/>
            <person name="Mickiewicz K."/>
            <person name="Goodfellow M."/>
            <person name="Fahal A.H."/>
            <person name="Errington J."/>
        </authorList>
    </citation>
    <scope>NUCLEOTIDE SEQUENCE</scope>
    <source>
        <strain evidence="1">SD 504</strain>
    </source>
</reference>
<accession>A0ABY4T704</accession>
<protein>
    <submittedName>
        <fullName evidence="1">Uncharacterized protein</fullName>
    </submittedName>
</protein>
<dbReference type="EMBL" id="CP095474">
    <property type="protein sequence ID" value="URN14757.1"/>
    <property type="molecule type" value="Genomic_DNA"/>
</dbReference>
<evidence type="ECO:0000313" key="2">
    <source>
        <dbReference type="Proteomes" id="UP001056383"/>
    </source>
</evidence>
<evidence type="ECO:0000313" key="1">
    <source>
        <dbReference type="EMBL" id="URN14757.1"/>
    </source>
</evidence>
<dbReference type="Proteomes" id="UP001056383">
    <property type="component" value="Chromosome"/>
</dbReference>
<keyword evidence="2" id="KW-1185">Reference proteome</keyword>
<organism evidence="1 2">
    <name type="scientific">Streptomyces sudanensis</name>
    <dbReference type="NCBI Taxonomy" id="436397"/>
    <lineage>
        <taxon>Bacteria</taxon>
        <taxon>Bacillati</taxon>
        <taxon>Actinomycetota</taxon>
        <taxon>Actinomycetes</taxon>
        <taxon>Kitasatosporales</taxon>
        <taxon>Streptomycetaceae</taxon>
        <taxon>Streptomyces</taxon>
    </lineage>
</organism>